<dbReference type="OrthoDB" id="8791at2157"/>
<sequence>MNLIIKNGYVFDPFNGIDGEKVDIFVKDGKIVEELSSNELKDAKIIDATNKTIMPGGVDSHTHVAGPKLTVGRMMCPEFQYKDNTKKTEKIHSGTGNVVPSSYVMGYRYTLMGYTTVCEAATPPMLAKHTHEELKHVPIVNKCAYLMLGNNWFVMRYLKEGDVEKTAAYVAWMIKTHKTFGIKCINPAGVENWGWGLNIYSLDEPNLHFEITPREIIKGLAEVNEMLGYPMSIHVHANGLGHPGNWEITKETLAVPKDVKVNQKVEVDEEIKTKVPYEREQSIYLTHVQFNAFGGTSWEDFESGTKEIIDYVNGSKHVVIDSGCVIFGPAICMTGDAPNLYDLSVLAGGKWSNDDVELECGSGIVPFAYKKKNGVHSVQWAMGLELLLGVEDPWKVVMTTDSPNGGSFVNYPKFIAWLMSKKAREETLKECHRWASERTDLPNIDREMTLFEIATITRATPAKAVGLAPMKEHLGIGADADIAIYDINPKTLNTNDYKTIEKKFSVAEYTINGGKIVAHNGDIVSAPDGKTYYCNAKFPDEEIYNEMIKDVKEWFKYYTFDFTNYPTTEHYLTKPTEIKIGE</sequence>
<dbReference type="CDD" id="cd01304">
    <property type="entry name" value="FMDH_A"/>
    <property type="match status" value="1"/>
</dbReference>
<name>H1L1N0_9EURY</name>
<accession>H1L1N0</accession>
<evidence type="ECO:0000259" key="1">
    <source>
        <dbReference type="Pfam" id="PF07969"/>
    </source>
</evidence>
<organism evidence="2 3">
    <name type="scientific">Methanotorris formicicus Mc-S-70</name>
    <dbReference type="NCBI Taxonomy" id="647171"/>
    <lineage>
        <taxon>Archaea</taxon>
        <taxon>Methanobacteriati</taxon>
        <taxon>Methanobacteriota</taxon>
        <taxon>Methanomada group</taxon>
        <taxon>Methanococci</taxon>
        <taxon>Methanococcales</taxon>
        <taxon>Methanocaldococcaceae</taxon>
        <taxon>Methanotorris</taxon>
    </lineage>
</organism>
<evidence type="ECO:0000313" key="3">
    <source>
        <dbReference type="Proteomes" id="UP000003706"/>
    </source>
</evidence>
<dbReference type="InterPro" id="IPR050378">
    <property type="entry name" value="Metallo-dep_Hydrolases_sf"/>
</dbReference>
<protein>
    <submittedName>
        <fullName evidence="2">Formylmethanofuran dehydrogenase subunit A</fullName>
    </submittedName>
</protein>
<dbReference type="RefSeq" id="WP_007045373.1">
    <property type="nucleotide sequence ID" value="NZ_AGJL01000089.1"/>
</dbReference>
<dbReference type="InterPro" id="IPR012027">
    <property type="entry name" value="Formylmethanofuran_DH_asu"/>
</dbReference>
<dbReference type="STRING" id="647171.MetfoDRAFT_1954"/>
<feature type="domain" description="Amidohydrolase 3" evidence="1">
    <location>
        <begin position="44"/>
        <end position="518"/>
    </location>
</feature>
<dbReference type="PANTHER" id="PTHR11647">
    <property type="entry name" value="HYDRANTOINASE/DIHYDROPYRIMIDINASE FAMILY MEMBER"/>
    <property type="match status" value="1"/>
</dbReference>
<proteinExistence type="predicted"/>
<dbReference type="InterPro" id="IPR032466">
    <property type="entry name" value="Metal_Hydrolase"/>
</dbReference>
<evidence type="ECO:0000313" key="2">
    <source>
        <dbReference type="EMBL" id="EHP83599.1"/>
    </source>
</evidence>
<dbReference type="Gene3D" id="3.20.20.140">
    <property type="entry name" value="Metal-dependent hydrolases"/>
    <property type="match status" value="1"/>
</dbReference>
<gene>
    <name evidence="2" type="ORF">MetfoDRAFT_1954</name>
</gene>
<dbReference type="PIRSF" id="PIRSF006453">
    <property type="entry name" value="FwdA"/>
    <property type="match status" value="1"/>
</dbReference>
<dbReference type="Proteomes" id="UP000003706">
    <property type="component" value="Unassembled WGS sequence"/>
</dbReference>
<dbReference type="SUPFAM" id="SSF51556">
    <property type="entry name" value="Metallo-dependent hydrolases"/>
    <property type="match status" value="1"/>
</dbReference>
<dbReference type="InterPro" id="IPR013108">
    <property type="entry name" value="Amidohydro_3"/>
</dbReference>
<dbReference type="SUPFAM" id="SSF51338">
    <property type="entry name" value="Composite domain of metallo-dependent hydrolases"/>
    <property type="match status" value="2"/>
</dbReference>
<dbReference type="AlphaFoldDB" id="H1L1N0"/>
<reference evidence="2 3" key="1">
    <citation type="submission" date="2011-09" db="EMBL/GenBank/DDBJ databases">
        <title>The draft genome of Methanotorris formicicus Mc-S-70.</title>
        <authorList>
            <consortium name="US DOE Joint Genome Institute (JGI-PGF)"/>
            <person name="Lucas S."/>
            <person name="Han J."/>
            <person name="Lapidus A."/>
            <person name="Cheng J.-F."/>
            <person name="Goodwin L."/>
            <person name="Pitluck S."/>
            <person name="Peters L."/>
            <person name="Land M.L."/>
            <person name="Hauser L."/>
            <person name="Sieprawska-Lupa M."/>
            <person name="Takai K."/>
            <person name="Miyazaki J."/>
            <person name="Whitman W."/>
            <person name="Woyke T.J."/>
        </authorList>
    </citation>
    <scope>NUCLEOTIDE SEQUENCE [LARGE SCALE GENOMIC DNA]</scope>
    <source>
        <strain evidence="2 3">Mc-S-70</strain>
    </source>
</reference>
<dbReference type="GO" id="GO:0016810">
    <property type="term" value="F:hydrolase activity, acting on carbon-nitrogen (but not peptide) bonds"/>
    <property type="evidence" value="ECO:0007669"/>
    <property type="project" value="InterPro"/>
</dbReference>
<dbReference type="Gene3D" id="2.30.40.10">
    <property type="entry name" value="Urease, subunit C, domain 1"/>
    <property type="match status" value="1"/>
</dbReference>
<keyword evidence="3" id="KW-1185">Reference proteome</keyword>
<comment type="caution">
    <text evidence="2">The sequence shown here is derived from an EMBL/GenBank/DDBJ whole genome shotgun (WGS) entry which is preliminary data.</text>
</comment>
<dbReference type="InterPro" id="IPR011059">
    <property type="entry name" value="Metal-dep_hydrolase_composite"/>
</dbReference>
<dbReference type="NCBIfam" id="TIGR03121">
    <property type="entry name" value="one_C_dehyd_A"/>
    <property type="match status" value="1"/>
</dbReference>
<dbReference type="PANTHER" id="PTHR11647:SF1">
    <property type="entry name" value="COLLAPSIN RESPONSE MEDIATOR PROTEIN"/>
    <property type="match status" value="1"/>
</dbReference>
<dbReference type="PATRIC" id="fig|647171.4.peg.1880"/>
<dbReference type="EMBL" id="AGJL01000089">
    <property type="protein sequence ID" value="EHP83599.1"/>
    <property type="molecule type" value="Genomic_DNA"/>
</dbReference>
<dbReference type="Pfam" id="PF07969">
    <property type="entry name" value="Amidohydro_3"/>
    <property type="match status" value="1"/>
</dbReference>